<dbReference type="InterPro" id="IPR003593">
    <property type="entry name" value="AAA+_ATPase"/>
</dbReference>
<dbReference type="Gene3D" id="3.40.50.300">
    <property type="entry name" value="P-loop containing nucleotide triphosphate hydrolases"/>
    <property type="match status" value="1"/>
</dbReference>
<dbReference type="NCBIfam" id="NF010068">
    <property type="entry name" value="PRK13548.1"/>
    <property type="match status" value="1"/>
</dbReference>
<reference evidence="7 8" key="1">
    <citation type="submission" date="2023-07" db="EMBL/GenBank/DDBJ databases">
        <title>Sorghum-associated microbial communities from plants grown in Nebraska, USA.</title>
        <authorList>
            <person name="Schachtman D."/>
        </authorList>
    </citation>
    <scope>NUCLEOTIDE SEQUENCE [LARGE SCALE GENOMIC DNA]</scope>
    <source>
        <strain evidence="7 8">584</strain>
    </source>
</reference>
<dbReference type="SUPFAM" id="SSF52540">
    <property type="entry name" value="P-loop containing nucleoside triphosphate hydrolases"/>
    <property type="match status" value="1"/>
</dbReference>
<gene>
    <name evidence="7" type="ORF">E9232_005302</name>
</gene>
<dbReference type="EMBL" id="JAVDPW010000010">
    <property type="protein sequence ID" value="MDR6292757.1"/>
    <property type="molecule type" value="Genomic_DNA"/>
</dbReference>
<comment type="function">
    <text evidence="5">Part of the ABC transporter complex HmuTUV involved in hemin import. Responsible for energy coupling to the transport system.</text>
</comment>
<evidence type="ECO:0000313" key="7">
    <source>
        <dbReference type="EMBL" id="MDR6292757.1"/>
    </source>
</evidence>
<dbReference type="PROSITE" id="PS50893">
    <property type="entry name" value="ABC_TRANSPORTER_2"/>
    <property type="match status" value="1"/>
</dbReference>
<accession>A0ABU1JVV6</accession>
<name>A0ABU1JVV6_9PROT</name>
<dbReference type="InterPro" id="IPR003439">
    <property type="entry name" value="ABC_transporter-like_ATP-bd"/>
</dbReference>
<dbReference type="RefSeq" id="WP_309799140.1">
    <property type="nucleotide sequence ID" value="NZ_JAVDPW010000010.1"/>
</dbReference>
<comment type="caution">
    <text evidence="7">The sequence shown here is derived from an EMBL/GenBank/DDBJ whole genome shotgun (WGS) entry which is preliminary data.</text>
</comment>
<organism evidence="7 8">
    <name type="scientific">Inquilinus ginsengisoli</name>
    <dbReference type="NCBI Taxonomy" id="363840"/>
    <lineage>
        <taxon>Bacteria</taxon>
        <taxon>Pseudomonadati</taxon>
        <taxon>Pseudomonadota</taxon>
        <taxon>Alphaproteobacteria</taxon>
        <taxon>Rhodospirillales</taxon>
        <taxon>Rhodospirillaceae</taxon>
        <taxon>Inquilinus</taxon>
    </lineage>
</organism>
<dbReference type="Pfam" id="PF00005">
    <property type="entry name" value="ABC_tran"/>
    <property type="match status" value="1"/>
</dbReference>
<evidence type="ECO:0000256" key="2">
    <source>
        <dbReference type="ARBA" id="ARBA00022741"/>
    </source>
</evidence>
<dbReference type="CDD" id="cd03214">
    <property type="entry name" value="ABC_Iron-Siderophores_B12_Hemin"/>
    <property type="match status" value="1"/>
</dbReference>
<keyword evidence="3 7" id="KW-0067">ATP-binding</keyword>
<keyword evidence="8" id="KW-1185">Reference proteome</keyword>
<protein>
    <submittedName>
        <fullName evidence="7">Iron complex transport system ATP-binding protein</fullName>
    </submittedName>
</protein>
<keyword evidence="2" id="KW-0547">Nucleotide-binding</keyword>
<evidence type="ECO:0000259" key="6">
    <source>
        <dbReference type="PROSITE" id="PS50893"/>
    </source>
</evidence>
<keyword evidence="1" id="KW-0813">Transport</keyword>
<dbReference type="PANTHER" id="PTHR42794">
    <property type="entry name" value="HEMIN IMPORT ATP-BINDING PROTEIN HMUV"/>
    <property type="match status" value="1"/>
</dbReference>
<dbReference type="GO" id="GO:0005524">
    <property type="term" value="F:ATP binding"/>
    <property type="evidence" value="ECO:0007669"/>
    <property type="project" value="UniProtKB-KW"/>
</dbReference>
<evidence type="ECO:0000256" key="3">
    <source>
        <dbReference type="ARBA" id="ARBA00022840"/>
    </source>
</evidence>
<proteinExistence type="predicted"/>
<feature type="domain" description="ABC transporter" evidence="6">
    <location>
        <begin position="2"/>
        <end position="242"/>
    </location>
</feature>
<dbReference type="PANTHER" id="PTHR42794:SF1">
    <property type="entry name" value="HEMIN IMPORT ATP-BINDING PROTEIN HMUV"/>
    <property type="match status" value="1"/>
</dbReference>
<dbReference type="InterPro" id="IPR027417">
    <property type="entry name" value="P-loop_NTPase"/>
</dbReference>
<keyword evidence="4" id="KW-1278">Translocase</keyword>
<dbReference type="SMART" id="SM00382">
    <property type="entry name" value="AAA"/>
    <property type="match status" value="1"/>
</dbReference>
<dbReference type="InterPro" id="IPR017871">
    <property type="entry name" value="ABC_transporter-like_CS"/>
</dbReference>
<evidence type="ECO:0000313" key="8">
    <source>
        <dbReference type="Proteomes" id="UP001262410"/>
    </source>
</evidence>
<dbReference type="PROSITE" id="PS00211">
    <property type="entry name" value="ABC_TRANSPORTER_1"/>
    <property type="match status" value="1"/>
</dbReference>
<dbReference type="Proteomes" id="UP001262410">
    <property type="component" value="Unassembled WGS sequence"/>
</dbReference>
<evidence type="ECO:0000256" key="1">
    <source>
        <dbReference type="ARBA" id="ARBA00022448"/>
    </source>
</evidence>
<evidence type="ECO:0000256" key="5">
    <source>
        <dbReference type="ARBA" id="ARBA00037066"/>
    </source>
</evidence>
<evidence type="ECO:0000256" key="4">
    <source>
        <dbReference type="ARBA" id="ARBA00022967"/>
    </source>
</evidence>
<sequence>MIRAEAVGVRIGRVPLLDGVDLAVAPGRFTAVLGPNGAGKSTLLRCLAGERSPSSGTISLDEAPLSAWDLVALARRRAVLPQQVTLDFPLTGREVVTLGRAPHRGVADAAADHRAIAAALDAADATDLADRSYPTLSGGEQQRIQFARVLAQISGSSTTAPSYLLLDEPTASLDLAHQSAILRVARGLADAGTGVLAILHDLNQAARFADEVVLLRRGRVFAAGPPAEVLTAATVEAVFGCAVEIIPNPHSDRPFLVPI</sequence>